<evidence type="ECO:0000313" key="2">
    <source>
        <dbReference type="EMBL" id="KAG0267831.1"/>
    </source>
</evidence>
<dbReference type="EMBL" id="JAAAJB010000067">
    <property type="protein sequence ID" value="KAG0267831.1"/>
    <property type="molecule type" value="Genomic_DNA"/>
</dbReference>
<evidence type="ECO:0000313" key="3">
    <source>
        <dbReference type="Proteomes" id="UP000807716"/>
    </source>
</evidence>
<dbReference type="Proteomes" id="UP000807716">
    <property type="component" value="Unassembled WGS sequence"/>
</dbReference>
<accession>A0A9P6UBG2</accession>
<sequence length="390" mass="41727">MKILNLSMCLALVAMAAAESGKAAGDPTASVSSQSVNDLIAKMESLPDEQLLTVRDMLADAASEYDFRVLYLSGPKIKPNGAEKLIPLPIPIPKPTSIPLPPLPLPSLPIPNVACIAIKTVLVTALKALSAALKSQGQVPVLGALFFHLSNLVEMLIKQLQPDILGIPLPLFGHIKADLDAVSKLVAFAVVGKVPEIGEVVTGLSTVTTGLDKLTNCEDCKKQSSVDRLQSEGSDPLASLEQKRCYALADLYRAAIDEAIQVLPKADDGSNDGIPIDTTNGSPEQLEQKKRLVTGALSVLDLMAHYTIPAENENLFKSKPVFYVGDLLDQYRSQLEPLAVTEKERLFTSVSLPVLVGVSHALEACLHIAADPVAAKQELRFEIGEEEAFE</sequence>
<protein>
    <submittedName>
        <fullName evidence="2">Uncharacterized protein</fullName>
    </submittedName>
</protein>
<dbReference type="OrthoDB" id="2422250at2759"/>
<proteinExistence type="predicted"/>
<dbReference type="AlphaFoldDB" id="A0A9P6UBG2"/>
<name>A0A9P6UBG2_9FUNG</name>
<feature type="signal peptide" evidence="1">
    <location>
        <begin position="1"/>
        <end position="18"/>
    </location>
</feature>
<gene>
    <name evidence="2" type="ORF">DFQ27_008107</name>
</gene>
<evidence type="ECO:0000256" key="1">
    <source>
        <dbReference type="SAM" id="SignalP"/>
    </source>
</evidence>
<keyword evidence="3" id="KW-1185">Reference proteome</keyword>
<organism evidence="2 3">
    <name type="scientific">Actinomortierella ambigua</name>
    <dbReference type="NCBI Taxonomy" id="1343610"/>
    <lineage>
        <taxon>Eukaryota</taxon>
        <taxon>Fungi</taxon>
        <taxon>Fungi incertae sedis</taxon>
        <taxon>Mucoromycota</taxon>
        <taxon>Mortierellomycotina</taxon>
        <taxon>Mortierellomycetes</taxon>
        <taxon>Mortierellales</taxon>
        <taxon>Mortierellaceae</taxon>
        <taxon>Actinomortierella</taxon>
    </lineage>
</organism>
<comment type="caution">
    <text evidence="2">The sequence shown here is derived from an EMBL/GenBank/DDBJ whole genome shotgun (WGS) entry which is preliminary data.</text>
</comment>
<reference evidence="2" key="1">
    <citation type="journal article" date="2020" name="Fungal Divers.">
        <title>Resolving the Mortierellaceae phylogeny through synthesis of multi-gene phylogenetics and phylogenomics.</title>
        <authorList>
            <person name="Vandepol N."/>
            <person name="Liber J."/>
            <person name="Desiro A."/>
            <person name="Na H."/>
            <person name="Kennedy M."/>
            <person name="Barry K."/>
            <person name="Grigoriev I.V."/>
            <person name="Miller A.N."/>
            <person name="O'Donnell K."/>
            <person name="Stajich J.E."/>
            <person name="Bonito G."/>
        </authorList>
    </citation>
    <scope>NUCLEOTIDE SEQUENCE</scope>
    <source>
        <strain evidence="2">BC1065</strain>
    </source>
</reference>
<feature type="chain" id="PRO_5040514784" evidence="1">
    <location>
        <begin position="19"/>
        <end position="390"/>
    </location>
</feature>
<keyword evidence="1" id="KW-0732">Signal</keyword>